<evidence type="ECO:0000313" key="1">
    <source>
        <dbReference type="EMBL" id="GAU95513.1"/>
    </source>
</evidence>
<reference evidence="1 2" key="1">
    <citation type="journal article" date="2016" name="Nat. Commun.">
        <title>Extremotolerant tardigrade genome and improved radiotolerance of human cultured cells by tardigrade-unique protein.</title>
        <authorList>
            <person name="Hashimoto T."/>
            <person name="Horikawa D.D."/>
            <person name="Saito Y."/>
            <person name="Kuwahara H."/>
            <person name="Kozuka-Hata H."/>
            <person name="Shin-I T."/>
            <person name="Minakuchi Y."/>
            <person name="Ohishi K."/>
            <person name="Motoyama A."/>
            <person name="Aizu T."/>
            <person name="Enomoto A."/>
            <person name="Kondo K."/>
            <person name="Tanaka S."/>
            <person name="Hara Y."/>
            <person name="Koshikawa S."/>
            <person name="Sagara H."/>
            <person name="Miura T."/>
            <person name="Yokobori S."/>
            <person name="Miyagawa K."/>
            <person name="Suzuki Y."/>
            <person name="Kubo T."/>
            <person name="Oyama M."/>
            <person name="Kohara Y."/>
            <person name="Fujiyama A."/>
            <person name="Arakawa K."/>
            <person name="Katayama T."/>
            <person name="Toyoda A."/>
            <person name="Kunieda T."/>
        </authorList>
    </citation>
    <scope>NUCLEOTIDE SEQUENCE [LARGE SCALE GENOMIC DNA]</scope>
    <source>
        <strain evidence="1 2">YOKOZUNA-1</strain>
    </source>
</reference>
<protein>
    <submittedName>
        <fullName evidence="1">Uncharacterized protein</fullName>
    </submittedName>
</protein>
<organism evidence="1 2">
    <name type="scientific">Ramazzottius varieornatus</name>
    <name type="common">Water bear</name>
    <name type="synonym">Tardigrade</name>
    <dbReference type="NCBI Taxonomy" id="947166"/>
    <lineage>
        <taxon>Eukaryota</taxon>
        <taxon>Metazoa</taxon>
        <taxon>Ecdysozoa</taxon>
        <taxon>Tardigrada</taxon>
        <taxon>Eutardigrada</taxon>
        <taxon>Parachela</taxon>
        <taxon>Hypsibioidea</taxon>
        <taxon>Ramazzottiidae</taxon>
        <taxon>Ramazzottius</taxon>
    </lineage>
</organism>
<keyword evidence="2" id="KW-1185">Reference proteome</keyword>
<evidence type="ECO:0000313" key="2">
    <source>
        <dbReference type="Proteomes" id="UP000186922"/>
    </source>
</evidence>
<dbReference type="AlphaFoldDB" id="A0A1D1V9K5"/>
<dbReference type="EMBL" id="BDGG01000003">
    <property type="protein sequence ID" value="GAU95513.1"/>
    <property type="molecule type" value="Genomic_DNA"/>
</dbReference>
<accession>A0A1D1V9K5</accession>
<sequence>MDNDSRHESLVKSFIYPMGTLTKPEVNLSRAFQLAGNENHEHLPPDSSSQRIQNKDLTFKDLPVPVFHRRGSILVPGGVQSAEYISRSTTMEEGRPQADQGRRLRDYFSALAPSNWFGPKQN</sequence>
<comment type="caution">
    <text evidence="1">The sequence shown here is derived from an EMBL/GenBank/DDBJ whole genome shotgun (WGS) entry which is preliminary data.</text>
</comment>
<name>A0A1D1V9K5_RAMVA</name>
<dbReference type="Proteomes" id="UP000186922">
    <property type="component" value="Unassembled WGS sequence"/>
</dbReference>
<gene>
    <name evidence="1" type="primary">RvY_07117-1</name>
    <name evidence="1" type="synonym">RvY_07117.1</name>
    <name evidence="1" type="ORF">RvY_07117</name>
</gene>
<proteinExistence type="predicted"/>